<evidence type="ECO:0000256" key="1">
    <source>
        <dbReference type="SAM" id="SignalP"/>
    </source>
</evidence>
<dbReference type="PROSITE" id="PS51257">
    <property type="entry name" value="PROKAR_LIPOPROTEIN"/>
    <property type="match status" value="1"/>
</dbReference>
<feature type="signal peptide" evidence="1">
    <location>
        <begin position="1"/>
        <end position="25"/>
    </location>
</feature>
<comment type="caution">
    <text evidence="2">The sequence shown here is derived from an EMBL/GenBank/DDBJ whole genome shotgun (WGS) entry which is preliminary data.</text>
</comment>
<accession>A0ABS4JTH6</accession>
<gene>
    <name evidence="2" type="ORF">J2Z79_002243</name>
</gene>
<organism evidence="2 3">
    <name type="scientific">Symbiobacterium terraclitae</name>
    <dbReference type="NCBI Taxonomy" id="557451"/>
    <lineage>
        <taxon>Bacteria</taxon>
        <taxon>Bacillati</taxon>
        <taxon>Bacillota</taxon>
        <taxon>Clostridia</taxon>
        <taxon>Eubacteriales</taxon>
        <taxon>Symbiobacteriaceae</taxon>
        <taxon>Symbiobacterium</taxon>
    </lineage>
</organism>
<reference evidence="2 3" key="1">
    <citation type="submission" date="2021-03" db="EMBL/GenBank/DDBJ databases">
        <title>Genomic Encyclopedia of Type Strains, Phase IV (KMG-IV): sequencing the most valuable type-strain genomes for metagenomic binning, comparative biology and taxonomic classification.</title>
        <authorList>
            <person name="Goeker M."/>
        </authorList>
    </citation>
    <scope>NUCLEOTIDE SEQUENCE [LARGE SCALE GENOMIC DNA]</scope>
    <source>
        <strain evidence="2 3">DSM 27138</strain>
    </source>
</reference>
<evidence type="ECO:0000313" key="2">
    <source>
        <dbReference type="EMBL" id="MBP2018828.1"/>
    </source>
</evidence>
<sequence>MKRGAKLLTCTCALAGLLAGCAAPAAESPVTAGRTAAQVPGRGAAITDASHDLVCPGRFVVSGYARAARGHPSADAHTVRVVVRDADGTPLGEAQTEAGGGANWGRFVVTVPLTQDPEGETGTAELLVKPAWEWIPAATAQVRFRPRQTPGIAVVPDPARTWEPEAEEVTVMGAPLRAGISALEEALGDGRLINGRTYAFGNDAVVAHLPYSLGRAHRLVAAKGRTGSGVEVGQCAEEVAARLGAPQAISPDGTEWRYLSPSAHAALTVRFGAGGLVRELELSSYYPAPDAGASSPPPLDEATVRDLLLRYWRADWYERAEWLTTGKAAAHWREEMTRDPSSIKAEDWFPDEARLSLEQAGDAVLVRMEYVSSFTGKASTMTWRLEPVGGTWRIADWEQAGQWLP</sequence>
<proteinExistence type="predicted"/>
<dbReference type="RefSeq" id="WP_209466953.1">
    <property type="nucleotide sequence ID" value="NZ_JAGGLG010000018.1"/>
</dbReference>
<keyword evidence="3" id="KW-1185">Reference proteome</keyword>
<evidence type="ECO:0000313" key="3">
    <source>
        <dbReference type="Proteomes" id="UP001519289"/>
    </source>
</evidence>
<dbReference type="EMBL" id="JAGGLG010000018">
    <property type="protein sequence ID" value="MBP2018828.1"/>
    <property type="molecule type" value="Genomic_DNA"/>
</dbReference>
<feature type="chain" id="PRO_5045717569" description="Lipoprotein" evidence="1">
    <location>
        <begin position="26"/>
        <end position="405"/>
    </location>
</feature>
<dbReference type="Proteomes" id="UP001519289">
    <property type="component" value="Unassembled WGS sequence"/>
</dbReference>
<protein>
    <recommendedName>
        <fullName evidence="4">Lipoprotein</fullName>
    </recommendedName>
</protein>
<evidence type="ECO:0008006" key="4">
    <source>
        <dbReference type="Google" id="ProtNLM"/>
    </source>
</evidence>
<keyword evidence="1" id="KW-0732">Signal</keyword>
<name>A0ABS4JTH6_9FIRM</name>